<sequence length="292" mass="34259">MFELMGFIGIALQVKRIPIILEPYQLQRIDNISEYFPNIGSRFQRKEICQSHVYISTPLEFCCRHDIRIVKRLEEKTFIHSVAIQLRYLQSYKYFWNLRREAILHIIGGSNQTIFMADTQLFPKNRLRRRQSNICVHIRRGDFTGSKMHRASDAEFSLAAMRFVVEKTISEDSRPPHIYVFTDSIEWTKENVVEPYIAANISWSAPLIAADFADKAPNTEWEFSRMYCDRVLLTASTSTYGWWIAYFSRGQKVYYSTRHGSPGAHPREFLSTDFFPQHWRPLSSHGSEVIEL</sequence>
<dbReference type="InterPro" id="IPR052501">
    <property type="entry name" value="Alpha-1-2_FucT"/>
</dbReference>
<dbReference type="GO" id="GO:0008107">
    <property type="term" value="F:galactoside 2-alpha-L-fucosyltransferase activity"/>
    <property type="evidence" value="ECO:0007669"/>
    <property type="project" value="InterPro"/>
</dbReference>
<dbReference type="Proteomes" id="UP000270094">
    <property type="component" value="Unassembled WGS sequence"/>
</dbReference>
<dbReference type="InterPro" id="IPR002516">
    <property type="entry name" value="Glyco_trans_11"/>
</dbReference>
<protein>
    <recommendedName>
        <fullName evidence="5">L-Fucosyltransferase</fullName>
    </recommendedName>
</protein>
<dbReference type="GO" id="GO:0016020">
    <property type="term" value="C:membrane"/>
    <property type="evidence" value="ECO:0007669"/>
    <property type="project" value="InterPro"/>
</dbReference>
<accession>A0A3P7JRX2</accession>
<dbReference type="PANTHER" id="PTHR22898">
    <property type="entry name" value="UNCHARACTERIZED GLYCOSOL TRANSFERASE-RELATED"/>
    <property type="match status" value="1"/>
</dbReference>
<keyword evidence="1" id="KW-0328">Glycosyltransferase</keyword>
<evidence type="ECO:0000256" key="2">
    <source>
        <dbReference type="ARBA" id="ARBA00022679"/>
    </source>
</evidence>
<dbReference type="PANTHER" id="PTHR22898:SF3">
    <property type="entry name" value="ALPHA-1,2-FUCOSYLTRANSFERASE-RELATED"/>
    <property type="match status" value="1"/>
</dbReference>
<evidence type="ECO:0000256" key="1">
    <source>
        <dbReference type="ARBA" id="ARBA00022676"/>
    </source>
</evidence>
<keyword evidence="4" id="KW-1185">Reference proteome</keyword>
<dbReference type="EMBL" id="UYYB01103626">
    <property type="protein sequence ID" value="VDM79007.1"/>
    <property type="molecule type" value="Genomic_DNA"/>
</dbReference>
<evidence type="ECO:0000313" key="3">
    <source>
        <dbReference type="EMBL" id="VDM79007.1"/>
    </source>
</evidence>
<reference evidence="3 4" key="1">
    <citation type="submission" date="2018-11" db="EMBL/GenBank/DDBJ databases">
        <authorList>
            <consortium name="Pathogen Informatics"/>
        </authorList>
    </citation>
    <scope>NUCLEOTIDE SEQUENCE [LARGE SCALE GENOMIC DNA]</scope>
</reference>
<dbReference type="AlphaFoldDB" id="A0A3P7JRX2"/>
<gene>
    <name evidence="3" type="ORF">SVUK_LOCUS14005</name>
</gene>
<dbReference type="GO" id="GO:0005975">
    <property type="term" value="P:carbohydrate metabolic process"/>
    <property type="evidence" value="ECO:0007669"/>
    <property type="project" value="InterPro"/>
</dbReference>
<proteinExistence type="predicted"/>
<evidence type="ECO:0008006" key="5">
    <source>
        <dbReference type="Google" id="ProtNLM"/>
    </source>
</evidence>
<keyword evidence="2" id="KW-0808">Transferase</keyword>
<name>A0A3P7JRX2_STRVU</name>
<organism evidence="3 4">
    <name type="scientific">Strongylus vulgaris</name>
    <name type="common">Blood worm</name>
    <dbReference type="NCBI Taxonomy" id="40348"/>
    <lineage>
        <taxon>Eukaryota</taxon>
        <taxon>Metazoa</taxon>
        <taxon>Ecdysozoa</taxon>
        <taxon>Nematoda</taxon>
        <taxon>Chromadorea</taxon>
        <taxon>Rhabditida</taxon>
        <taxon>Rhabditina</taxon>
        <taxon>Rhabditomorpha</taxon>
        <taxon>Strongyloidea</taxon>
        <taxon>Strongylidae</taxon>
        <taxon>Strongylus</taxon>
    </lineage>
</organism>
<dbReference type="Pfam" id="PF01531">
    <property type="entry name" value="Glyco_transf_11"/>
    <property type="match status" value="1"/>
</dbReference>
<dbReference type="OrthoDB" id="3226at2759"/>
<evidence type="ECO:0000313" key="4">
    <source>
        <dbReference type="Proteomes" id="UP000270094"/>
    </source>
</evidence>